<dbReference type="InterPro" id="IPR038461">
    <property type="entry name" value="Schlafen_AlbA_2_dom_sf"/>
</dbReference>
<dbReference type="InterPro" id="IPR007421">
    <property type="entry name" value="Schlafen_AlbA_2_dom"/>
</dbReference>
<evidence type="ECO:0000313" key="2">
    <source>
        <dbReference type="EMBL" id="MDK2563284.1"/>
    </source>
</evidence>
<accession>A0ABT7E8N1</accession>
<feature type="domain" description="Schlafen AlbA-2" evidence="1">
    <location>
        <begin position="23"/>
        <end position="150"/>
    </location>
</feature>
<organism evidence="2 3">
    <name type="scientific">Romboutsia sedimentorum</name>
    <dbReference type="NCBI Taxonomy" id="1368474"/>
    <lineage>
        <taxon>Bacteria</taxon>
        <taxon>Bacillati</taxon>
        <taxon>Bacillota</taxon>
        <taxon>Clostridia</taxon>
        <taxon>Peptostreptococcales</taxon>
        <taxon>Peptostreptococcaceae</taxon>
        <taxon>Romboutsia</taxon>
    </lineage>
</organism>
<protein>
    <submittedName>
        <fullName evidence="2">ATP-binding protein</fullName>
    </submittedName>
</protein>
<keyword evidence="3" id="KW-1185">Reference proteome</keyword>
<dbReference type="RefSeq" id="WP_284132233.1">
    <property type="nucleotide sequence ID" value="NZ_JASKYM010000002.1"/>
</dbReference>
<keyword evidence="2" id="KW-0547">Nucleotide-binding</keyword>
<dbReference type="Gene3D" id="1.10.10.10">
    <property type="entry name" value="Winged helix-like DNA-binding domain superfamily/Winged helix DNA-binding domain"/>
    <property type="match status" value="1"/>
</dbReference>
<dbReference type="EMBL" id="JASKYM010000002">
    <property type="protein sequence ID" value="MDK2563284.1"/>
    <property type="molecule type" value="Genomic_DNA"/>
</dbReference>
<dbReference type="InterPro" id="IPR038475">
    <property type="entry name" value="RecG_C_sf"/>
</dbReference>
<dbReference type="Proteomes" id="UP001301012">
    <property type="component" value="Unassembled WGS sequence"/>
</dbReference>
<dbReference type="PANTHER" id="PTHR30595">
    <property type="entry name" value="GLPR-RELATED TRANSCRIPTIONAL REPRESSOR"/>
    <property type="match status" value="1"/>
</dbReference>
<comment type="caution">
    <text evidence="2">The sequence shown here is derived from an EMBL/GenBank/DDBJ whole genome shotgun (WGS) entry which is preliminary data.</text>
</comment>
<reference evidence="2 3" key="1">
    <citation type="submission" date="2023-05" db="EMBL/GenBank/DDBJ databases">
        <title>Rombocin, a short stable natural nisin variant, displays selective antimicrobial activity against Listeria monocytogenes and employs dual mode of action to kill target bacterial strains.</title>
        <authorList>
            <person name="Wambui J."/>
            <person name="Stephan R."/>
            <person name="Kuipers O.P."/>
        </authorList>
    </citation>
    <scope>NUCLEOTIDE SEQUENCE [LARGE SCALE GENOMIC DNA]</scope>
    <source>
        <strain evidence="2 3">RC002</strain>
    </source>
</reference>
<name>A0ABT7E8N1_9FIRM</name>
<gene>
    <name evidence="2" type="ORF">QOZ84_06965</name>
</gene>
<dbReference type="PANTHER" id="PTHR30595:SF6">
    <property type="entry name" value="SCHLAFEN ALBA-2 DOMAIN-CONTAINING PROTEIN"/>
    <property type="match status" value="1"/>
</dbReference>
<keyword evidence="2" id="KW-0067">ATP-binding</keyword>
<dbReference type="InterPro" id="IPR036390">
    <property type="entry name" value="WH_DNA-bd_sf"/>
</dbReference>
<dbReference type="InterPro" id="IPR036388">
    <property type="entry name" value="WH-like_DNA-bd_sf"/>
</dbReference>
<dbReference type="Gene3D" id="3.30.950.30">
    <property type="entry name" value="Schlafen, AAA domain"/>
    <property type="match status" value="1"/>
</dbReference>
<sequence>MKSIKEILSILEKLEHDIADKFEDQDLDFKEWVSRHGDKRKNDKESIDIIVENCVSMANGGGGSLVVGVRDKLKGREKAILGVPVDIDQFEIMKKVFDRTDPHITPQAEIIDVDYGTGKILVVNILAGNPPYTQTDGSAKIRIGKSSEPLTGSIRGNILTETGDSDFTAELTNENYKDVISPSAMEKIREIMEKERAADELKAMSDEDLLNSIGALRENKLTKGALLLVGKEQSIQKYIPYYSWGYRKMLSDTDYSIKDGANTAISIGLYDIERYVDADNPITTIEVGFVHPEIYMYPKIALREAILNAFLHRDFRVSGSTLVKQYKNRIEITNPGSFIGGITPDNILHHPSKTRNPHLADLMDKLKLVNRSNLGVPRIYKALLIEGKEPPQYREIGKSIELIINASNISIEFINLLSKIIRDRHNLDVDHLIILNYLIKHREIDLFEASRITQRGSGQAREVLSYMENNLKIIESSGAIRNKIYIMSSNAYDILGESTEYYRDRSLDDASMRLTIVSTLKNKEKLTNAEIRQITGLDRKSVIKLMKTLEEQGVKLKSAGRGSYYYLDNN</sequence>
<evidence type="ECO:0000313" key="3">
    <source>
        <dbReference type="Proteomes" id="UP001301012"/>
    </source>
</evidence>
<dbReference type="GO" id="GO:0005524">
    <property type="term" value="F:ATP binding"/>
    <property type="evidence" value="ECO:0007669"/>
    <property type="project" value="UniProtKB-KW"/>
</dbReference>
<proteinExistence type="predicted"/>
<dbReference type="Pfam" id="PF13749">
    <property type="entry name" value="HATPase_c_4"/>
    <property type="match status" value="1"/>
</dbReference>
<dbReference type="SUPFAM" id="SSF46785">
    <property type="entry name" value="Winged helix' DNA-binding domain"/>
    <property type="match status" value="1"/>
</dbReference>
<dbReference type="Gene3D" id="6.10.10.130">
    <property type="match status" value="1"/>
</dbReference>
<dbReference type="Gene3D" id="3.30.565.60">
    <property type="match status" value="1"/>
</dbReference>
<dbReference type="Pfam" id="PF04326">
    <property type="entry name" value="SLFN_AlbA_2"/>
    <property type="match status" value="1"/>
</dbReference>
<evidence type="ECO:0000259" key="1">
    <source>
        <dbReference type="Pfam" id="PF04326"/>
    </source>
</evidence>